<dbReference type="GO" id="GO:0042826">
    <property type="term" value="F:histone deacetylase binding"/>
    <property type="evidence" value="ECO:0007669"/>
    <property type="project" value="TreeGrafter"/>
</dbReference>
<comment type="caution">
    <text evidence="5">The sequence shown here is derived from an EMBL/GenBank/DDBJ whole genome shotgun (WGS) entry which is preliminary data.</text>
</comment>
<dbReference type="InterPro" id="IPR011990">
    <property type="entry name" value="TPR-like_helical_dom_sf"/>
</dbReference>
<dbReference type="PANTHER" id="PTHR46165:SF2">
    <property type="entry name" value="SET AND MYND DOMAIN-CONTAINING PROTEIN 4"/>
    <property type="match status" value="1"/>
</dbReference>
<dbReference type="Gene3D" id="2.170.270.10">
    <property type="entry name" value="SET domain"/>
    <property type="match status" value="1"/>
</dbReference>
<name>A0A5J4NJN7_9TREM</name>
<dbReference type="GO" id="GO:0005737">
    <property type="term" value="C:cytoplasm"/>
    <property type="evidence" value="ECO:0007669"/>
    <property type="project" value="TreeGrafter"/>
</dbReference>
<dbReference type="SUPFAM" id="SSF48452">
    <property type="entry name" value="TPR-like"/>
    <property type="match status" value="1"/>
</dbReference>
<dbReference type="InterPro" id="IPR046341">
    <property type="entry name" value="SET_dom_sf"/>
</dbReference>
<sequence length="469" mass="53145">MLHTEPLDDFRRFCQVVATAVVDLWSNEEKSPGCVTRRTPSLWPSEFVRCQTDFERVTVLMRIPSVRQFTLTPANRSSVCRSSLKSDSTSDELRKLGNNAWQRHEIPQALSFYTKAVLHAASPEKRALAFANRSCVLVRVGAKQAVLDDITHALENNYPTQKQPRLHVRRAQTLLLMKKVDEARSAFLEARGSIQEGSNSSDLDLLITNGLQRCAAFAHARSTGRLITPHKTQDSALYVSQPDPPTHLLNRITFGQEQRHNRLSTTSIADRHSAHLDEAYKIHYSGENIGWQFIANRDLPPGELVLIERPFVRRLNPTSFERDCYNCFKRSYNLYPCRGCSEAGGYQLDWDENCLLDPRGDNLLVDEQPLPASWAAACLLHHLQSFPIASQNITRAVYINDVSDSSENSGVVWERIKHDKFAIGVYPIMSFRSHSCDMNTHTVYMADGFCALFTLRQIKRGEVLTRSLA</sequence>
<dbReference type="EMBL" id="QNGE01002442">
    <property type="protein sequence ID" value="KAA3675579.1"/>
    <property type="molecule type" value="Genomic_DNA"/>
</dbReference>
<feature type="domain" description="SET" evidence="4">
    <location>
        <begin position="290"/>
        <end position="465"/>
    </location>
</feature>
<feature type="non-terminal residue" evidence="5">
    <location>
        <position position="469"/>
    </location>
</feature>
<keyword evidence="2" id="KW-0808">Transferase</keyword>
<reference evidence="5 6" key="1">
    <citation type="journal article" date="2019" name="Gigascience">
        <title>Whole-genome sequence of the oriental lung fluke Paragonimus westermani.</title>
        <authorList>
            <person name="Oey H."/>
            <person name="Zakrzewski M."/>
            <person name="Narain K."/>
            <person name="Devi K.R."/>
            <person name="Agatsuma T."/>
            <person name="Nawaratna S."/>
            <person name="Gobert G.N."/>
            <person name="Jones M.K."/>
            <person name="Ragan M.A."/>
            <person name="McManus D.P."/>
            <person name="Krause L."/>
        </authorList>
    </citation>
    <scope>NUCLEOTIDE SEQUENCE [LARGE SCALE GENOMIC DNA]</scope>
    <source>
        <strain evidence="5 6">IND2009</strain>
    </source>
</reference>
<evidence type="ECO:0000256" key="1">
    <source>
        <dbReference type="ARBA" id="ARBA00022603"/>
    </source>
</evidence>
<evidence type="ECO:0000256" key="3">
    <source>
        <dbReference type="ARBA" id="ARBA00022691"/>
    </source>
</evidence>
<evidence type="ECO:0000256" key="2">
    <source>
        <dbReference type="ARBA" id="ARBA00022679"/>
    </source>
</evidence>
<keyword evidence="3" id="KW-0949">S-adenosyl-L-methionine</keyword>
<evidence type="ECO:0000259" key="4">
    <source>
        <dbReference type="Pfam" id="PF00856"/>
    </source>
</evidence>
<dbReference type="GO" id="GO:0005634">
    <property type="term" value="C:nucleus"/>
    <property type="evidence" value="ECO:0007669"/>
    <property type="project" value="TreeGrafter"/>
</dbReference>
<proteinExistence type="predicted"/>
<dbReference type="InterPro" id="IPR052097">
    <property type="entry name" value="SET-MYND_domain_protein"/>
</dbReference>
<dbReference type="InterPro" id="IPR001214">
    <property type="entry name" value="SET_dom"/>
</dbReference>
<keyword evidence="6" id="KW-1185">Reference proteome</keyword>
<dbReference type="Proteomes" id="UP000324629">
    <property type="component" value="Unassembled WGS sequence"/>
</dbReference>
<evidence type="ECO:0000313" key="6">
    <source>
        <dbReference type="Proteomes" id="UP000324629"/>
    </source>
</evidence>
<protein>
    <recommendedName>
        <fullName evidence="4">SET domain-containing protein</fullName>
    </recommendedName>
</protein>
<dbReference type="Gene3D" id="1.25.40.10">
    <property type="entry name" value="Tetratricopeptide repeat domain"/>
    <property type="match status" value="1"/>
</dbReference>
<dbReference type="AlphaFoldDB" id="A0A5J4NJN7"/>
<dbReference type="GO" id="GO:0008168">
    <property type="term" value="F:methyltransferase activity"/>
    <property type="evidence" value="ECO:0007669"/>
    <property type="project" value="UniProtKB-KW"/>
</dbReference>
<keyword evidence="1" id="KW-0489">Methyltransferase</keyword>
<evidence type="ECO:0000313" key="5">
    <source>
        <dbReference type="EMBL" id="KAA3675579.1"/>
    </source>
</evidence>
<gene>
    <name evidence="5" type="ORF">DEA37_0011354</name>
</gene>
<dbReference type="SUPFAM" id="SSF82199">
    <property type="entry name" value="SET domain"/>
    <property type="match status" value="1"/>
</dbReference>
<dbReference type="GO" id="GO:0032259">
    <property type="term" value="P:methylation"/>
    <property type="evidence" value="ECO:0007669"/>
    <property type="project" value="UniProtKB-KW"/>
</dbReference>
<organism evidence="5 6">
    <name type="scientific">Paragonimus westermani</name>
    <dbReference type="NCBI Taxonomy" id="34504"/>
    <lineage>
        <taxon>Eukaryota</taxon>
        <taxon>Metazoa</taxon>
        <taxon>Spiralia</taxon>
        <taxon>Lophotrochozoa</taxon>
        <taxon>Platyhelminthes</taxon>
        <taxon>Trematoda</taxon>
        <taxon>Digenea</taxon>
        <taxon>Plagiorchiida</taxon>
        <taxon>Troglotremata</taxon>
        <taxon>Troglotrematidae</taxon>
        <taxon>Paragonimus</taxon>
    </lineage>
</organism>
<dbReference type="PANTHER" id="PTHR46165">
    <property type="entry name" value="SET AND MYND DOMAIN-CONTAINING PROTEIN 4"/>
    <property type="match status" value="1"/>
</dbReference>
<dbReference type="Pfam" id="PF00856">
    <property type="entry name" value="SET"/>
    <property type="match status" value="1"/>
</dbReference>
<accession>A0A5J4NJN7</accession>